<dbReference type="Proteomes" id="UP000000683">
    <property type="component" value="Chromosome"/>
</dbReference>
<dbReference type="GO" id="GO:0031418">
    <property type="term" value="F:L-ascorbic acid binding"/>
    <property type="evidence" value="ECO:0007669"/>
    <property type="project" value="UniProtKB-KW"/>
</dbReference>
<keyword evidence="9" id="KW-1185">Reference proteome</keyword>
<keyword evidence="6" id="KW-0408">Iron</keyword>
<protein>
    <submittedName>
        <fullName evidence="8">Prolyl 4-hydroxylase subunit alpha</fullName>
    </submittedName>
</protein>
<evidence type="ECO:0000256" key="1">
    <source>
        <dbReference type="ARBA" id="ARBA00001961"/>
    </source>
</evidence>
<comment type="cofactor">
    <cofactor evidence="1">
        <name>L-ascorbate</name>
        <dbReference type="ChEBI" id="CHEBI:38290"/>
    </cofactor>
</comment>
<dbReference type="PANTHER" id="PTHR10869">
    <property type="entry name" value="PROLYL 4-HYDROXYLASE ALPHA SUBUNIT"/>
    <property type="match status" value="1"/>
</dbReference>
<evidence type="ECO:0000256" key="3">
    <source>
        <dbReference type="ARBA" id="ARBA00022896"/>
    </source>
</evidence>
<evidence type="ECO:0000313" key="8">
    <source>
        <dbReference type="EMBL" id="AEF04110.1"/>
    </source>
</evidence>
<evidence type="ECO:0000256" key="5">
    <source>
        <dbReference type="ARBA" id="ARBA00023002"/>
    </source>
</evidence>
<dbReference type="KEGG" id="alt:ambt_12960"/>
<evidence type="ECO:0000313" key="9">
    <source>
        <dbReference type="Proteomes" id="UP000000683"/>
    </source>
</evidence>
<dbReference type="RefSeq" id="WP_013785040.1">
    <property type="nucleotide sequence ID" value="NC_015554.1"/>
</dbReference>
<feature type="domain" description="Fe2OG dioxygenase" evidence="7">
    <location>
        <begin position="252"/>
        <end position="360"/>
    </location>
</feature>
<dbReference type="GO" id="GO:0051213">
    <property type="term" value="F:dioxygenase activity"/>
    <property type="evidence" value="ECO:0007669"/>
    <property type="project" value="UniProtKB-KW"/>
</dbReference>
<keyword evidence="5" id="KW-0560">Oxidoreductase</keyword>
<dbReference type="eggNOG" id="COG3751">
    <property type="taxonomic scope" value="Bacteria"/>
</dbReference>
<dbReference type="OrthoDB" id="269774at2"/>
<dbReference type="Gene3D" id="2.60.120.620">
    <property type="entry name" value="q2cbj1_9rhob like domain"/>
    <property type="match status" value="1"/>
</dbReference>
<evidence type="ECO:0000256" key="2">
    <source>
        <dbReference type="ARBA" id="ARBA00022723"/>
    </source>
</evidence>
<dbReference type="InterPro" id="IPR006620">
    <property type="entry name" value="Pro_4_hyd_alph"/>
</dbReference>
<dbReference type="EMBL" id="CP002339">
    <property type="protein sequence ID" value="AEF04110.1"/>
    <property type="molecule type" value="Genomic_DNA"/>
</dbReference>
<dbReference type="HOGENOM" id="CLU_782208_0_0_6"/>
<keyword evidence="3" id="KW-0847">Vitamin C</keyword>
<dbReference type="InterPro" id="IPR005123">
    <property type="entry name" value="Oxoglu/Fe-dep_dioxygenase_dom"/>
</dbReference>
<evidence type="ECO:0000256" key="6">
    <source>
        <dbReference type="ARBA" id="ARBA00023004"/>
    </source>
</evidence>
<name>F5ZDZ8_ALTNA</name>
<dbReference type="InterPro" id="IPR045054">
    <property type="entry name" value="P4HA-like"/>
</dbReference>
<gene>
    <name evidence="8" type="ordered locus">ambt_12960</name>
</gene>
<dbReference type="InterPro" id="IPR044862">
    <property type="entry name" value="Pro_4_hyd_alph_FE2OG_OXY"/>
</dbReference>
<dbReference type="SMART" id="SM00702">
    <property type="entry name" value="P4Hc"/>
    <property type="match status" value="1"/>
</dbReference>
<keyword evidence="4" id="KW-0223">Dioxygenase</keyword>
<dbReference type="PANTHER" id="PTHR10869:SF246">
    <property type="entry name" value="TRANSMEMBRANE PROLYL 4-HYDROXYLASE"/>
    <property type="match status" value="1"/>
</dbReference>
<organism evidence="8 9">
    <name type="scientific">Alteromonas naphthalenivorans</name>
    <dbReference type="NCBI Taxonomy" id="715451"/>
    <lineage>
        <taxon>Bacteria</taxon>
        <taxon>Pseudomonadati</taxon>
        <taxon>Pseudomonadota</taxon>
        <taxon>Gammaproteobacteria</taxon>
        <taxon>Alteromonadales</taxon>
        <taxon>Alteromonadaceae</taxon>
        <taxon>Alteromonas/Salinimonas group</taxon>
        <taxon>Alteromonas</taxon>
    </lineage>
</organism>
<reference evidence="8 9" key="1">
    <citation type="journal article" date="2011" name="J. Bacteriol.">
        <title>Complete genome sequence of the polycyclic aromatic hydrocarbon-degrading bacterium Alteromonas sp. strain SN2.</title>
        <authorList>
            <person name="Jin H.M."/>
            <person name="Jeong H."/>
            <person name="Moon E.J."/>
            <person name="Math R.K."/>
            <person name="Lee K."/>
            <person name="Kim H.J."/>
            <person name="Jeon C.O."/>
            <person name="Oh T.K."/>
            <person name="Kim J.F."/>
        </authorList>
    </citation>
    <scope>NUCLEOTIDE SEQUENCE [LARGE SCALE GENOMIC DNA]</scope>
    <source>
        <strain evidence="9">JCM 17741 / KACC 18427 / KCTC 11700BP / SN2</strain>
    </source>
</reference>
<keyword evidence="2" id="KW-0479">Metal-binding</keyword>
<dbReference type="AlphaFoldDB" id="F5ZDZ8"/>
<dbReference type="Pfam" id="PF13640">
    <property type="entry name" value="2OG-FeII_Oxy_3"/>
    <property type="match status" value="1"/>
</dbReference>
<dbReference type="PROSITE" id="PS51471">
    <property type="entry name" value="FE2OG_OXY"/>
    <property type="match status" value="1"/>
</dbReference>
<proteinExistence type="predicted"/>
<dbReference type="GO" id="GO:0016705">
    <property type="term" value="F:oxidoreductase activity, acting on paired donors, with incorporation or reduction of molecular oxygen"/>
    <property type="evidence" value="ECO:0007669"/>
    <property type="project" value="InterPro"/>
</dbReference>
<evidence type="ECO:0000259" key="7">
    <source>
        <dbReference type="PROSITE" id="PS51471"/>
    </source>
</evidence>
<evidence type="ECO:0000256" key="4">
    <source>
        <dbReference type="ARBA" id="ARBA00022964"/>
    </source>
</evidence>
<dbReference type="GO" id="GO:0005506">
    <property type="term" value="F:iron ion binding"/>
    <property type="evidence" value="ECO:0007669"/>
    <property type="project" value="InterPro"/>
</dbReference>
<sequence>MNIQQLIAKANKAHAANDISLAMGFLKQAGEAGDINAALDYAYYLSHDKPIESVQYLESLSCVENPIVQYHKLLIAYFCDLITESNGVAKSLVALGQKGVIEAYLVILSYLEQSSSEFSFIANKVRNIAPNIFNQLKLDEFVNSKVCESNNDKVAQGLESKLFEPLPLPITLNEELPISLFESTLSGFECNYLITKFSALLQPSMVVDPITGQGRIDKVRTSYVAIISPEHCDWLTRKIDKLVAKATKTRCCEGEVLNLLRYVPGQEYKPHYDALNRLHDAKTFEDGGQRTKTAIIYLNTVNEGGNTTFPKLGMRVSPNKGNMLVFNNSDDKGNVLINSYHAGESTQKENKWLVTKWIREHKTNYGKFLYGNH</sequence>
<accession>F5ZDZ8</accession>